<name>A0A0H5C5A2_CYBJN</name>
<dbReference type="AlphaFoldDB" id="A0A0H5C5A2"/>
<evidence type="ECO:0000313" key="1">
    <source>
        <dbReference type="EMBL" id="CEP23171.1"/>
    </source>
</evidence>
<dbReference type="EMBL" id="CDQK01000004">
    <property type="protein sequence ID" value="CEP23171.1"/>
    <property type="molecule type" value="Genomic_DNA"/>
</dbReference>
<organism evidence="1 2">
    <name type="scientific">Cyberlindnera jadinii (strain ATCC 18201 / CBS 1600 / BCRC 20928 / JCM 3617 / NBRC 0987 / NRRL Y-1542)</name>
    <name type="common">Torula yeast</name>
    <name type="synonym">Candida utilis</name>
    <dbReference type="NCBI Taxonomy" id="983966"/>
    <lineage>
        <taxon>Eukaryota</taxon>
        <taxon>Fungi</taxon>
        <taxon>Dikarya</taxon>
        <taxon>Ascomycota</taxon>
        <taxon>Saccharomycotina</taxon>
        <taxon>Saccharomycetes</taxon>
        <taxon>Phaffomycetales</taxon>
        <taxon>Phaffomycetaceae</taxon>
        <taxon>Cyberlindnera</taxon>
    </lineage>
</organism>
<reference evidence="2" key="1">
    <citation type="journal article" date="2015" name="J. Biotechnol.">
        <title>The structure of the Cyberlindnera jadinii genome and its relation to Candida utilis analyzed by the occurrence of single nucleotide polymorphisms.</title>
        <authorList>
            <person name="Rupp O."/>
            <person name="Brinkrolf K."/>
            <person name="Buerth C."/>
            <person name="Kunigo M."/>
            <person name="Schneider J."/>
            <person name="Jaenicke S."/>
            <person name="Goesmann A."/>
            <person name="Puehler A."/>
            <person name="Jaeger K.-E."/>
            <person name="Ernst J.F."/>
        </authorList>
    </citation>
    <scope>NUCLEOTIDE SEQUENCE [LARGE SCALE GENOMIC DNA]</scope>
    <source>
        <strain evidence="2">ATCC 18201 / CBS 1600 / BCRC 20928 / JCM 3617 / NBRC 0987 / NRRL Y-1542</strain>
    </source>
</reference>
<evidence type="ECO:0000313" key="2">
    <source>
        <dbReference type="Proteomes" id="UP000038830"/>
    </source>
</evidence>
<protein>
    <submittedName>
        <fullName evidence="1">Uncharacterized protein</fullName>
    </submittedName>
</protein>
<gene>
    <name evidence="1" type="ORF">BN1211_3694</name>
</gene>
<dbReference type="Proteomes" id="UP000038830">
    <property type="component" value="Unassembled WGS sequence"/>
</dbReference>
<sequence>MKQRITFLLHSLEDIDTDNVLFSDEKVKIPSSLFSLRQDRITLTKDELPQEVSIMKCLSL</sequence>
<proteinExistence type="predicted"/>
<accession>A0A0H5C5A2</accession>